<keyword evidence="3" id="KW-1185">Reference proteome</keyword>
<name>A0A074S4C4_9AGAM</name>
<organism evidence="2 3">
    <name type="scientific">Rhizoctonia solani 123E</name>
    <dbReference type="NCBI Taxonomy" id="1423351"/>
    <lineage>
        <taxon>Eukaryota</taxon>
        <taxon>Fungi</taxon>
        <taxon>Dikarya</taxon>
        <taxon>Basidiomycota</taxon>
        <taxon>Agaricomycotina</taxon>
        <taxon>Agaricomycetes</taxon>
        <taxon>Cantharellales</taxon>
        <taxon>Ceratobasidiaceae</taxon>
        <taxon>Rhizoctonia</taxon>
    </lineage>
</organism>
<accession>A0A074S4C4</accession>
<dbReference type="Proteomes" id="UP000027456">
    <property type="component" value="Unassembled WGS sequence"/>
</dbReference>
<dbReference type="PANTHER" id="PTHR44329">
    <property type="entry name" value="SERINE/THREONINE-PROTEIN KINASE TNNI3K-RELATED"/>
    <property type="match status" value="1"/>
</dbReference>
<dbReference type="InterPro" id="IPR051681">
    <property type="entry name" value="Ser/Thr_Kinases-Pseudokinases"/>
</dbReference>
<dbReference type="EMBL" id="AZST01000107">
    <property type="protein sequence ID" value="KEP52425.1"/>
    <property type="molecule type" value="Genomic_DNA"/>
</dbReference>
<dbReference type="InterPro" id="IPR008271">
    <property type="entry name" value="Ser/Thr_kinase_AS"/>
</dbReference>
<proteinExistence type="predicted"/>
<reference evidence="2 3" key="1">
    <citation type="submission" date="2013-12" db="EMBL/GenBank/DDBJ databases">
        <authorList>
            <person name="Cubeta M."/>
            <person name="Pakala S."/>
            <person name="Fedorova N."/>
            <person name="Thomas E."/>
            <person name="Dean R."/>
            <person name="Jabaji S."/>
            <person name="Neate S."/>
            <person name="Toda T."/>
            <person name="Tavantzis S."/>
            <person name="Vilgalys R."/>
            <person name="Bharathan N."/>
            <person name="Pakala S."/>
            <person name="Losada L.S."/>
            <person name="Zafar N."/>
            <person name="Nierman W."/>
        </authorList>
    </citation>
    <scope>NUCLEOTIDE SEQUENCE [LARGE SCALE GENOMIC DNA]</scope>
    <source>
        <strain evidence="2 3">123E</strain>
    </source>
</reference>
<keyword evidence="2" id="KW-0808">Transferase</keyword>
<keyword evidence="2" id="KW-0418">Kinase</keyword>
<dbReference type="GO" id="GO:0005524">
    <property type="term" value="F:ATP binding"/>
    <property type="evidence" value="ECO:0007669"/>
    <property type="project" value="InterPro"/>
</dbReference>
<evidence type="ECO:0000259" key="1">
    <source>
        <dbReference type="PROSITE" id="PS50011"/>
    </source>
</evidence>
<protein>
    <submittedName>
        <fullName evidence="2">Tyrosine kinase catalytic domain protein</fullName>
    </submittedName>
</protein>
<dbReference type="Gene3D" id="1.10.510.10">
    <property type="entry name" value="Transferase(Phosphotransferase) domain 1"/>
    <property type="match status" value="1"/>
</dbReference>
<dbReference type="PROSITE" id="PS00108">
    <property type="entry name" value="PROTEIN_KINASE_ST"/>
    <property type="match status" value="1"/>
</dbReference>
<dbReference type="SMART" id="SM00220">
    <property type="entry name" value="S_TKc"/>
    <property type="match status" value="1"/>
</dbReference>
<dbReference type="InterPro" id="IPR011009">
    <property type="entry name" value="Kinase-like_dom_sf"/>
</dbReference>
<dbReference type="SUPFAM" id="SSF56112">
    <property type="entry name" value="Protein kinase-like (PK-like)"/>
    <property type="match status" value="1"/>
</dbReference>
<comment type="caution">
    <text evidence="2">The sequence shown here is derived from an EMBL/GenBank/DDBJ whole genome shotgun (WGS) entry which is preliminary data.</text>
</comment>
<dbReference type="HOGENOM" id="CLU_000288_7_18_1"/>
<dbReference type="InterPro" id="IPR000719">
    <property type="entry name" value="Prot_kinase_dom"/>
</dbReference>
<feature type="domain" description="Protein kinase" evidence="1">
    <location>
        <begin position="58"/>
        <end position="325"/>
    </location>
</feature>
<dbReference type="PROSITE" id="PS50011">
    <property type="entry name" value="PROTEIN_KINASE_DOM"/>
    <property type="match status" value="1"/>
</dbReference>
<dbReference type="AlphaFoldDB" id="A0A074S4C4"/>
<dbReference type="Pfam" id="PF00069">
    <property type="entry name" value="Pkinase"/>
    <property type="match status" value="1"/>
</dbReference>
<evidence type="ECO:0000313" key="3">
    <source>
        <dbReference type="Proteomes" id="UP000027456"/>
    </source>
</evidence>
<dbReference type="PANTHER" id="PTHR44329:SF214">
    <property type="entry name" value="PROTEIN KINASE DOMAIN-CONTAINING PROTEIN"/>
    <property type="match status" value="1"/>
</dbReference>
<evidence type="ECO:0000313" key="2">
    <source>
        <dbReference type="EMBL" id="KEP52425.1"/>
    </source>
</evidence>
<dbReference type="GO" id="GO:0004674">
    <property type="term" value="F:protein serine/threonine kinase activity"/>
    <property type="evidence" value="ECO:0007669"/>
    <property type="project" value="TreeGrafter"/>
</dbReference>
<sequence length="377" mass="41786">MVMDITQLRNVKTPTQLAMTGGWPQPDLVSSEMSSDQVAKLLIEHGCKDITTELDYERCSHIPFARGGFGLIHQGALKNGQLVAIKCIEMAGYWGTWRPDGKHWKHAAHELYAWSKCDHPGILKALGFALFEGFILLVSPWMQNGALTGHLVRREPGARLQFCLEIASAVEYLHGKGIVHGDLKADNVLVSNAGRTQLVDFGSATLANYLTLCFSRTSRVLALSLRFAAPEILDGNSEQHTMESDVYALGMTILQIMTGEIPYAGMSDRAAVASIFRQVHPLRPGFSDIIGSQCAKDRLWTLLLQCWDNDPKLRPTATEVKHTLSGIAKELRVYRIMGDYKHKVIPPTGLLTTLCDQGREIVNGLFHVFRLTTSMLC</sequence>
<gene>
    <name evidence="2" type="ORF">V565_045880</name>
</gene>
<dbReference type="OrthoDB" id="4062651at2759"/>
<dbReference type="STRING" id="1423351.A0A074S4C4"/>